<reference evidence="2" key="1">
    <citation type="journal article" date="2019" name="Int. J. Syst. Evol. Microbiol.">
        <title>The Global Catalogue of Microorganisms (GCM) 10K type strain sequencing project: providing services to taxonomists for standard genome sequencing and annotation.</title>
        <authorList>
            <consortium name="The Broad Institute Genomics Platform"/>
            <consortium name="The Broad Institute Genome Sequencing Center for Infectious Disease"/>
            <person name="Wu L."/>
            <person name="Ma J."/>
        </authorList>
    </citation>
    <scope>NUCLEOTIDE SEQUENCE [LARGE SCALE GENOMIC DNA]</scope>
    <source>
        <strain evidence="2">CCM 8980</strain>
    </source>
</reference>
<comment type="caution">
    <text evidence="1">The sequence shown here is derived from an EMBL/GenBank/DDBJ whole genome shotgun (WGS) entry which is preliminary data.</text>
</comment>
<organism evidence="1 2">
    <name type="scientific">Lacticaseibacillus mingshuiensis</name>
    <dbReference type="NCBI Taxonomy" id="2799574"/>
    <lineage>
        <taxon>Bacteria</taxon>
        <taxon>Bacillati</taxon>
        <taxon>Bacillota</taxon>
        <taxon>Bacilli</taxon>
        <taxon>Lactobacillales</taxon>
        <taxon>Lactobacillaceae</taxon>
        <taxon>Lacticaseibacillus</taxon>
    </lineage>
</organism>
<accession>A0ABW4CJV4</accession>
<evidence type="ECO:0000313" key="1">
    <source>
        <dbReference type="EMBL" id="MFD1430268.1"/>
    </source>
</evidence>
<protein>
    <submittedName>
        <fullName evidence="1">Uncharacterized protein</fullName>
    </submittedName>
</protein>
<dbReference type="EMBL" id="JBHTOC010000011">
    <property type="protein sequence ID" value="MFD1430268.1"/>
    <property type="molecule type" value="Genomic_DNA"/>
</dbReference>
<proteinExistence type="predicted"/>
<gene>
    <name evidence="1" type="ORF">ACFQ4P_08415</name>
</gene>
<evidence type="ECO:0000313" key="2">
    <source>
        <dbReference type="Proteomes" id="UP001597196"/>
    </source>
</evidence>
<sequence length="57" mass="7123">MDKPFSIHRLTIEMDEAQYKEFMDREKGIYTPERRAELEDLARMMRETPYYKLTYRE</sequence>
<dbReference type="RefSeq" id="WP_203626589.1">
    <property type="nucleotide sequence ID" value="NZ_BOLQ01000006.1"/>
</dbReference>
<keyword evidence="2" id="KW-1185">Reference proteome</keyword>
<dbReference type="Proteomes" id="UP001597196">
    <property type="component" value="Unassembled WGS sequence"/>
</dbReference>
<name>A0ABW4CJV4_9LACO</name>